<name>A0A1H5FL62_9MICO</name>
<evidence type="ECO:0000259" key="2">
    <source>
        <dbReference type="Pfam" id="PF09588"/>
    </source>
</evidence>
<gene>
    <name evidence="3" type="ORF">SAMN04488554_1375</name>
</gene>
<sequence length="232" mass="26387">MIEAAGYRVVRTGDGTPVSSRHRVAWLRARLWGVTATDARRLVTATGRVSKQRRRLLEAKLTGWEGPRLPQFEHGIEREPVIAAWVQQRFGIAPSGWLCAGTNPRHLATPDGLGEHSIAEIKTSVDDLDGAARTYRDQLQWQLHVTERERVLFVVENRHSYRRDFRWVERDDERIAMLSEHADSFLHELDELRALHVAAGDELLDHRSGRLVQDLSPGPQPVRARTMDSRAG</sequence>
<feature type="region of interest" description="Disordered" evidence="1">
    <location>
        <begin position="211"/>
        <end position="232"/>
    </location>
</feature>
<dbReference type="Gene3D" id="3.90.320.10">
    <property type="match status" value="1"/>
</dbReference>
<dbReference type="Proteomes" id="UP000199220">
    <property type="component" value="Unassembled WGS sequence"/>
</dbReference>
<dbReference type="InterPro" id="IPR011335">
    <property type="entry name" value="Restrct_endonuc-II-like"/>
</dbReference>
<organism evidence="3 4">
    <name type="scientific">Ruania alba</name>
    <dbReference type="NCBI Taxonomy" id="648782"/>
    <lineage>
        <taxon>Bacteria</taxon>
        <taxon>Bacillati</taxon>
        <taxon>Actinomycetota</taxon>
        <taxon>Actinomycetes</taxon>
        <taxon>Micrococcales</taxon>
        <taxon>Ruaniaceae</taxon>
        <taxon>Ruania</taxon>
    </lineage>
</organism>
<reference evidence="4" key="1">
    <citation type="submission" date="2016-10" db="EMBL/GenBank/DDBJ databases">
        <authorList>
            <person name="Varghese N."/>
            <person name="Submissions S."/>
        </authorList>
    </citation>
    <scope>NUCLEOTIDE SEQUENCE [LARGE SCALE GENOMIC DNA]</scope>
    <source>
        <strain evidence="4">DSM 21368</strain>
    </source>
</reference>
<dbReference type="InterPro" id="IPR019080">
    <property type="entry name" value="YqaJ_viral_recombinase"/>
</dbReference>
<accession>A0A1H5FL62</accession>
<proteinExistence type="predicted"/>
<dbReference type="STRING" id="648782.SAMN04488554_1375"/>
<evidence type="ECO:0000313" key="4">
    <source>
        <dbReference type="Proteomes" id="UP000199220"/>
    </source>
</evidence>
<dbReference type="OrthoDB" id="3197230at2"/>
<feature type="domain" description="YqaJ viral recombinase" evidence="2">
    <location>
        <begin position="26"/>
        <end position="148"/>
    </location>
</feature>
<dbReference type="RefSeq" id="WP_089772252.1">
    <property type="nucleotide sequence ID" value="NZ_FNTX01000001.1"/>
</dbReference>
<dbReference type="Pfam" id="PF09588">
    <property type="entry name" value="YqaJ"/>
    <property type="match status" value="1"/>
</dbReference>
<evidence type="ECO:0000256" key="1">
    <source>
        <dbReference type="SAM" id="MobiDB-lite"/>
    </source>
</evidence>
<dbReference type="EMBL" id="FNTX01000001">
    <property type="protein sequence ID" value="SEE04166.1"/>
    <property type="molecule type" value="Genomic_DNA"/>
</dbReference>
<evidence type="ECO:0000313" key="3">
    <source>
        <dbReference type="EMBL" id="SEE04166.1"/>
    </source>
</evidence>
<keyword evidence="4" id="KW-1185">Reference proteome</keyword>
<dbReference type="AlphaFoldDB" id="A0A1H5FL62"/>
<dbReference type="SUPFAM" id="SSF52980">
    <property type="entry name" value="Restriction endonuclease-like"/>
    <property type="match status" value="1"/>
</dbReference>
<dbReference type="InterPro" id="IPR011604">
    <property type="entry name" value="PDDEXK-like_dom_sf"/>
</dbReference>
<protein>
    <submittedName>
        <fullName evidence="3">YqaJ-like recombinase domain-containing protein</fullName>
    </submittedName>
</protein>